<evidence type="ECO:0000259" key="6">
    <source>
        <dbReference type="Pfam" id="PF07291"/>
    </source>
</evidence>
<dbReference type="EMBL" id="JAGUCN010000024">
    <property type="protein sequence ID" value="MBS2213253.1"/>
    <property type="molecule type" value="Genomic_DNA"/>
</dbReference>
<dbReference type="RefSeq" id="WP_212230312.1">
    <property type="nucleotide sequence ID" value="NZ_JAGUCN010000024.1"/>
</dbReference>
<evidence type="ECO:0000256" key="5">
    <source>
        <dbReference type="SAM" id="Phobius"/>
    </source>
</evidence>
<evidence type="ECO:0000256" key="2">
    <source>
        <dbReference type="ARBA" id="ARBA00022692"/>
    </source>
</evidence>
<dbReference type="NCBIfam" id="NF045576">
    <property type="entry name" value="BT_3928_fam"/>
    <property type="match status" value="1"/>
</dbReference>
<keyword evidence="8" id="KW-1185">Reference proteome</keyword>
<feature type="transmembrane region" description="Helical" evidence="5">
    <location>
        <begin position="75"/>
        <end position="96"/>
    </location>
</feature>
<comment type="subcellular location">
    <subcellularLocation>
        <location evidence="1">Membrane</location>
        <topology evidence="1">Multi-pass membrane protein</topology>
    </subcellularLocation>
</comment>
<evidence type="ECO:0000256" key="3">
    <source>
        <dbReference type="ARBA" id="ARBA00022989"/>
    </source>
</evidence>
<gene>
    <name evidence="7" type="ORF">KEM09_17700</name>
</gene>
<name>A0ABS5KDZ3_9BACT</name>
<evidence type="ECO:0000256" key="4">
    <source>
        <dbReference type="ARBA" id="ARBA00023136"/>
    </source>
</evidence>
<organism evidence="7 8">
    <name type="scientific">Carboxylicivirga mesophila</name>
    <dbReference type="NCBI Taxonomy" id="1166478"/>
    <lineage>
        <taxon>Bacteria</taxon>
        <taxon>Pseudomonadati</taxon>
        <taxon>Bacteroidota</taxon>
        <taxon>Bacteroidia</taxon>
        <taxon>Marinilabiliales</taxon>
        <taxon>Marinilabiliaceae</taxon>
        <taxon>Carboxylicivirga</taxon>
    </lineage>
</organism>
<dbReference type="Pfam" id="PF07291">
    <property type="entry name" value="MauE"/>
    <property type="match status" value="1"/>
</dbReference>
<dbReference type="Proteomes" id="UP000721861">
    <property type="component" value="Unassembled WGS sequence"/>
</dbReference>
<feature type="transmembrane region" description="Helical" evidence="5">
    <location>
        <begin position="382"/>
        <end position="401"/>
    </location>
</feature>
<protein>
    <submittedName>
        <fullName evidence="7">DoxX family protein</fullName>
    </submittedName>
</protein>
<comment type="caution">
    <text evidence="7">The sequence shown here is derived from an EMBL/GenBank/DDBJ whole genome shotgun (WGS) entry which is preliminary data.</text>
</comment>
<evidence type="ECO:0000313" key="8">
    <source>
        <dbReference type="Proteomes" id="UP000721861"/>
    </source>
</evidence>
<evidence type="ECO:0000256" key="1">
    <source>
        <dbReference type="ARBA" id="ARBA00004141"/>
    </source>
</evidence>
<keyword evidence="2 5" id="KW-0812">Transmembrane</keyword>
<evidence type="ECO:0000313" key="7">
    <source>
        <dbReference type="EMBL" id="MBS2213253.1"/>
    </source>
</evidence>
<sequence length="402" mass="45297">MLKLISRLLTGAVFVFSGFVKAIDPKGSAIKIAEYLEFIGIHNSDGISIILSIALSSIEFILGFHLLLGFRLKRVALPALLFMAGFTIITFFIAIFEPVSDCGCFGDAIKLSNWETLSKNLIILPFSIIVYYRRNDYKSNLSGGRQFLLTSTGLLFIIGISVYSMYYLPLLDFRPYHIGANIPEKMSIPEGADEGEYETTFILEKEGERKEFGVDDYPYNDSTWIFIDSKTKIIREGYQPPVTALHFTSTEGDDITDAIINNEKPVFLMVAPKVENTSTDNIQQFINIKSVAQKHGSYFYLATASLTEDCYKFDMAHQAAFEYAQCDETTLKTIIRANPGLVIIQKGTIIAKYSYTQLPDAETLKNPLSQSIQSMQRAHDKIWLWLCLSVITGLIIIIYKFK</sequence>
<keyword evidence="3 5" id="KW-1133">Transmembrane helix</keyword>
<feature type="transmembrane region" description="Helical" evidence="5">
    <location>
        <begin position="146"/>
        <end position="168"/>
    </location>
</feature>
<accession>A0ABS5KDZ3</accession>
<feature type="transmembrane region" description="Helical" evidence="5">
    <location>
        <begin position="46"/>
        <end position="68"/>
    </location>
</feature>
<feature type="domain" description="Methylamine utilisation protein MauE" evidence="6">
    <location>
        <begin position="2"/>
        <end position="129"/>
    </location>
</feature>
<proteinExistence type="predicted"/>
<keyword evidence="4 5" id="KW-0472">Membrane</keyword>
<dbReference type="InterPro" id="IPR009908">
    <property type="entry name" value="Methylamine_util_MauE"/>
</dbReference>
<reference evidence="7 8" key="1">
    <citation type="journal article" date="2014" name="Int. J. Syst. Evol. Microbiol.">
        <title>Carboxylicivirga gen. nov. in the family Marinilabiliaceae with two novel species, Carboxylicivirga mesophila sp. nov. and Carboxylicivirga taeanensis sp. nov., and reclassification of Cytophaga fermentans as Saccharicrinis fermentans gen. nov., comb. nov.</title>
        <authorList>
            <person name="Yang S.H."/>
            <person name="Seo H.S."/>
            <person name="Woo J.H."/>
            <person name="Oh H.M."/>
            <person name="Jang H."/>
            <person name="Lee J.H."/>
            <person name="Kim S.J."/>
            <person name="Kwon K.K."/>
        </authorList>
    </citation>
    <scope>NUCLEOTIDE SEQUENCE [LARGE SCALE GENOMIC DNA]</scope>
    <source>
        <strain evidence="7 8">JCM 18290</strain>
    </source>
</reference>